<evidence type="ECO:0000313" key="7">
    <source>
        <dbReference type="EMBL" id="MBB5803796.1"/>
    </source>
</evidence>
<organism evidence="7 8">
    <name type="scientific">Saccharothrix ecbatanensis</name>
    <dbReference type="NCBI Taxonomy" id="1105145"/>
    <lineage>
        <taxon>Bacteria</taxon>
        <taxon>Bacillati</taxon>
        <taxon>Actinomycetota</taxon>
        <taxon>Actinomycetes</taxon>
        <taxon>Pseudonocardiales</taxon>
        <taxon>Pseudonocardiaceae</taxon>
        <taxon>Saccharothrix</taxon>
    </lineage>
</organism>
<evidence type="ECO:0000256" key="4">
    <source>
        <dbReference type="ARBA" id="ARBA00023136"/>
    </source>
</evidence>
<evidence type="ECO:0000256" key="1">
    <source>
        <dbReference type="ARBA" id="ARBA00004651"/>
    </source>
</evidence>
<sequence>MTKAVSQGPAEVTESRGSYAVMLVVLLSATFIVQFDFFVVNVAAPSLGTDLQASAAALELIVGGYAFAYASGMITGGRLGDLHGHRKLFVIGVIAFTVTSLLCGITVTAEQLVLARLAQGLAGALMVPQVLAVITSDFPAEARGRAFAGYGIALGLGSIAGQVLGGAMVQADVAGLGWRLIFLINVPIGIVTAIVAARVLPDKRDNPQTGLDPLGALGLSAALALLLVPLGMGHSAGWPAWTWICMALAVPVAAATLRWEQLLGRRGKSPMLDLALFRVSSFRAGLIAGVAFNLYFGSLMFTLTLLLQSGLNLSPFMAGVVFSPMGVFFSLSAMYGGKLTARFGMNSLVWGSLVTAVGLVLLAVGLNVSGADIGLGWLLFCLALVGLGNGAVLPSLMGASLIKVEPQAAGVASGVLTTSQQFAISGGVAVIGALYFSLIGDRTGGAAHASAMQWALWINLVLVFAVIGMVLVLKRIEKETRAS</sequence>
<comment type="subcellular location">
    <subcellularLocation>
        <location evidence="1">Cell membrane</location>
        <topology evidence="1">Multi-pass membrane protein</topology>
    </subcellularLocation>
</comment>
<dbReference type="PROSITE" id="PS50850">
    <property type="entry name" value="MFS"/>
    <property type="match status" value="1"/>
</dbReference>
<dbReference type="CDD" id="cd17321">
    <property type="entry name" value="MFS_MMR_MDR_like"/>
    <property type="match status" value="1"/>
</dbReference>
<dbReference type="InterPro" id="IPR011701">
    <property type="entry name" value="MFS"/>
</dbReference>
<feature type="transmembrane region" description="Helical" evidence="5">
    <location>
        <begin position="113"/>
        <end position="135"/>
    </location>
</feature>
<dbReference type="GO" id="GO:0022857">
    <property type="term" value="F:transmembrane transporter activity"/>
    <property type="evidence" value="ECO:0007669"/>
    <property type="project" value="InterPro"/>
</dbReference>
<feature type="transmembrane region" description="Helical" evidence="5">
    <location>
        <begin position="180"/>
        <end position="201"/>
    </location>
</feature>
<feature type="transmembrane region" description="Helical" evidence="5">
    <location>
        <begin position="451"/>
        <end position="473"/>
    </location>
</feature>
<reference evidence="7 8" key="1">
    <citation type="submission" date="2020-08" db="EMBL/GenBank/DDBJ databases">
        <title>Sequencing the genomes of 1000 actinobacteria strains.</title>
        <authorList>
            <person name="Klenk H.-P."/>
        </authorList>
    </citation>
    <scope>NUCLEOTIDE SEQUENCE [LARGE SCALE GENOMIC DNA]</scope>
    <source>
        <strain evidence="7 8">DSM 45486</strain>
    </source>
</reference>
<feature type="transmembrane region" description="Helical" evidence="5">
    <location>
        <begin position="271"/>
        <end position="296"/>
    </location>
</feature>
<feature type="transmembrane region" description="Helical" evidence="5">
    <location>
        <begin position="375"/>
        <end position="402"/>
    </location>
</feature>
<feature type="transmembrane region" description="Helical" evidence="5">
    <location>
        <begin position="147"/>
        <end position="168"/>
    </location>
</feature>
<protein>
    <submittedName>
        <fullName evidence="7">EmrB/QacA subfamily drug resistance transporter</fullName>
    </submittedName>
</protein>
<feature type="transmembrane region" description="Helical" evidence="5">
    <location>
        <begin position="348"/>
        <end position="369"/>
    </location>
</feature>
<evidence type="ECO:0000256" key="3">
    <source>
        <dbReference type="ARBA" id="ARBA00022989"/>
    </source>
</evidence>
<feature type="transmembrane region" description="Helical" evidence="5">
    <location>
        <begin position="21"/>
        <end position="44"/>
    </location>
</feature>
<feature type="transmembrane region" description="Helical" evidence="5">
    <location>
        <begin position="213"/>
        <end position="232"/>
    </location>
</feature>
<keyword evidence="3 5" id="KW-1133">Transmembrane helix</keyword>
<dbReference type="SUPFAM" id="SSF103473">
    <property type="entry name" value="MFS general substrate transporter"/>
    <property type="match status" value="2"/>
</dbReference>
<dbReference type="RefSeq" id="WP_221483544.1">
    <property type="nucleotide sequence ID" value="NZ_JACHMO010000001.1"/>
</dbReference>
<dbReference type="Gene3D" id="1.20.1250.20">
    <property type="entry name" value="MFS general substrate transporter like domains"/>
    <property type="match status" value="1"/>
</dbReference>
<name>A0A7W9HKT4_9PSEU</name>
<comment type="caution">
    <text evidence="7">The sequence shown here is derived from an EMBL/GenBank/DDBJ whole genome shotgun (WGS) entry which is preliminary data.</text>
</comment>
<dbReference type="InterPro" id="IPR020846">
    <property type="entry name" value="MFS_dom"/>
</dbReference>
<evidence type="ECO:0000313" key="8">
    <source>
        <dbReference type="Proteomes" id="UP000552097"/>
    </source>
</evidence>
<feature type="domain" description="Major facilitator superfamily (MFS) profile" evidence="6">
    <location>
        <begin position="22"/>
        <end position="480"/>
    </location>
</feature>
<feature type="transmembrane region" description="Helical" evidence="5">
    <location>
        <begin position="56"/>
        <end position="76"/>
    </location>
</feature>
<gene>
    <name evidence="7" type="ORF">F4560_003564</name>
</gene>
<feature type="transmembrane region" description="Helical" evidence="5">
    <location>
        <begin position="422"/>
        <end position="439"/>
    </location>
</feature>
<dbReference type="GO" id="GO:0005886">
    <property type="term" value="C:plasma membrane"/>
    <property type="evidence" value="ECO:0007669"/>
    <property type="project" value="UniProtKB-SubCell"/>
</dbReference>
<dbReference type="Pfam" id="PF07690">
    <property type="entry name" value="MFS_1"/>
    <property type="match status" value="2"/>
</dbReference>
<dbReference type="PANTHER" id="PTHR42718:SF39">
    <property type="entry name" value="ACTINORHODIN TRANSPORTER-RELATED"/>
    <property type="match status" value="1"/>
</dbReference>
<keyword evidence="8" id="KW-1185">Reference proteome</keyword>
<accession>A0A7W9HKT4</accession>
<keyword evidence="2 5" id="KW-0812">Transmembrane</keyword>
<evidence type="ECO:0000259" key="6">
    <source>
        <dbReference type="PROSITE" id="PS50850"/>
    </source>
</evidence>
<keyword evidence="4 5" id="KW-0472">Membrane</keyword>
<dbReference type="Gene3D" id="1.20.1720.10">
    <property type="entry name" value="Multidrug resistance protein D"/>
    <property type="match status" value="1"/>
</dbReference>
<dbReference type="AlphaFoldDB" id="A0A7W9HKT4"/>
<dbReference type="InterPro" id="IPR036259">
    <property type="entry name" value="MFS_trans_sf"/>
</dbReference>
<dbReference type="PANTHER" id="PTHR42718">
    <property type="entry name" value="MAJOR FACILITATOR SUPERFAMILY MULTIDRUG TRANSPORTER MFSC"/>
    <property type="match status" value="1"/>
</dbReference>
<dbReference type="Proteomes" id="UP000552097">
    <property type="component" value="Unassembled WGS sequence"/>
</dbReference>
<dbReference type="EMBL" id="JACHMO010000001">
    <property type="protein sequence ID" value="MBB5803796.1"/>
    <property type="molecule type" value="Genomic_DNA"/>
</dbReference>
<evidence type="ECO:0000256" key="5">
    <source>
        <dbReference type="SAM" id="Phobius"/>
    </source>
</evidence>
<proteinExistence type="predicted"/>
<feature type="transmembrane region" description="Helical" evidence="5">
    <location>
        <begin position="316"/>
        <end position="336"/>
    </location>
</feature>
<feature type="transmembrane region" description="Helical" evidence="5">
    <location>
        <begin position="238"/>
        <end position="259"/>
    </location>
</feature>
<feature type="transmembrane region" description="Helical" evidence="5">
    <location>
        <begin position="88"/>
        <end position="107"/>
    </location>
</feature>
<evidence type="ECO:0000256" key="2">
    <source>
        <dbReference type="ARBA" id="ARBA00022692"/>
    </source>
</evidence>